<evidence type="ECO:0000313" key="2">
    <source>
        <dbReference type="Proteomes" id="UP000593568"/>
    </source>
</evidence>
<keyword evidence="2" id="KW-1185">Reference proteome</keyword>
<protein>
    <submittedName>
        <fullName evidence="1">Uncharacterized protein</fullName>
    </submittedName>
</protein>
<dbReference type="AlphaFoldDB" id="A0A7J9DEH4"/>
<comment type="caution">
    <text evidence="1">The sequence shown here is derived from an EMBL/GenBank/DDBJ whole genome shotgun (WGS) entry which is preliminary data.</text>
</comment>
<dbReference type="Proteomes" id="UP000593568">
    <property type="component" value="Unassembled WGS sequence"/>
</dbReference>
<sequence>MKVLEEEICRPRIAHWYNTHLKAKKMTKEELTRMAKLEEHMEQVMEMMTTTVEGKAKVGEGSDTLDNPIPLYGDIGVYHEDLPLQAPV</sequence>
<proteinExistence type="predicted"/>
<gene>
    <name evidence="1" type="ORF">Gotri_021987</name>
</gene>
<accession>A0A7J9DEH4</accession>
<dbReference type="EMBL" id="JABEZW010000002">
    <property type="protein sequence ID" value="MBA0759048.1"/>
    <property type="molecule type" value="Genomic_DNA"/>
</dbReference>
<reference evidence="1 2" key="1">
    <citation type="journal article" date="2019" name="Genome Biol. Evol.">
        <title>Insights into the evolution of the New World diploid cottons (Gossypium, subgenus Houzingenia) based on genome sequencing.</title>
        <authorList>
            <person name="Grover C.E."/>
            <person name="Arick M.A. 2nd"/>
            <person name="Thrash A."/>
            <person name="Conover J.L."/>
            <person name="Sanders W.S."/>
            <person name="Peterson D.G."/>
            <person name="Frelichowski J.E."/>
            <person name="Scheffler J.A."/>
            <person name="Scheffler B.E."/>
            <person name="Wendel J.F."/>
        </authorList>
    </citation>
    <scope>NUCLEOTIDE SEQUENCE [LARGE SCALE GENOMIC DNA]</scope>
    <source>
        <strain evidence="1">8</strain>
        <tissue evidence="1">Leaf</tissue>
    </source>
</reference>
<evidence type="ECO:0000313" key="1">
    <source>
        <dbReference type="EMBL" id="MBA0759048.1"/>
    </source>
</evidence>
<organism evidence="1 2">
    <name type="scientific">Gossypium trilobum</name>
    <dbReference type="NCBI Taxonomy" id="34281"/>
    <lineage>
        <taxon>Eukaryota</taxon>
        <taxon>Viridiplantae</taxon>
        <taxon>Streptophyta</taxon>
        <taxon>Embryophyta</taxon>
        <taxon>Tracheophyta</taxon>
        <taxon>Spermatophyta</taxon>
        <taxon>Magnoliopsida</taxon>
        <taxon>eudicotyledons</taxon>
        <taxon>Gunneridae</taxon>
        <taxon>Pentapetalae</taxon>
        <taxon>rosids</taxon>
        <taxon>malvids</taxon>
        <taxon>Malvales</taxon>
        <taxon>Malvaceae</taxon>
        <taxon>Malvoideae</taxon>
        <taxon>Gossypium</taxon>
    </lineage>
</organism>
<name>A0A7J9DEH4_9ROSI</name>